<feature type="transmembrane region" description="Helical" evidence="1">
    <location>
        <begin position="12"/>
        <end position="37"/>
    </location>
</feature>
<protein>
    <submittedName>
        <fullName evidence="2">Uncharacterized protein</fullName>
    </submittedName>
</protein>
<keyword evidence="1" id="KW-0812">Transmembrane</keyword>
<dbReference type="EMBL" id="MK072398">
    <property type="protein sequence ID" value="AYV84040.1"/>
    <property type="molecule type" value="Genomic_DNA"/>
</dbReference>
<accession>A0A3G5A9W5</accession>
<sequence length="45" mass="4811">MDHFMIGGDGKTNIIVCKVFVAIGCLLFIIGIVIAICSKNEVKGE</sequence>
<reference evidence="2" key="1">
    <citation type="submission" date="2018-10" db="EMBL/GenBank/DDBJ databases">
        <title>Hidden diversity of soil giant viruses.</title>
        <authorList>
            <person name="Schulz F."/>
            <person name="Alteio L."/>
            <person name="Goudeau D."/>
            <person name="Ryan E.M."/>
            <person name="Malmstrom R.R."/>
            <person name="Blanchard J."/>
            <person name="Woyke T."/>
        </authorList>
    </citation>
    <scope>NUCLEOTIDE SEQUENCE</scope>
    <source>
        <strain evidence="2">HYV1</strain>
    </source>
</reference>
<name>A0A3G5A9W5_9VIRU</name>
<proteinExistence type="predicted"/>
<gene>
    <name evidence="2" type="ORF">Hyperionvirus16_15</name>
</gene>
<keyword evidence="1" id="KW-1133">Transmembrane helix</keyword>
<organism evidence="2">
    <name type="scientific">Hyperionvirus sp</name>
    <dbReference type="NCBI Taxonomy" id="2487770"/>
    <lineage>
        <taxon>Viruses</taxon>
        <taxon>Varidnaviria</taxon>
        <taxon>Bamfordvirae</taxon>
        <taxon>Nucleocytoviricota</taxon>
        <taxon>Megaviricetes</taxon>
        <taxon>Imitervirales</taxon>
        <taxon>Mimiviridae</taxon>
        <taxon>Klosneuvirinae</taxon>
    </lineage>
</organism>
<evidence type="ECO:0000313" key="2">
    <source>
        <dbReference type="EMBL" id="AYV84040.1"/>
    </source>
</evidence>
<keyword evidence="1" id="KW-0472">Membrane</keyword>
<evidence type="ECO:0000256" key="1">
    <source>
        <dbReference type="SAM" id="Phobius"/>
    </source>
</evidence>